<reference evidence="2" key="1">
    <citation type="submission" date="2017-09" db="EMBL/GenBank/DDBJ databases">
        <title>Depth-based differentiation of microbial function through sediment-hosted aquifers and enrichment of novel symbionts in the deep terrestrial subsurface.</title>
        <authorList>
            <person name="Probst A.J."/>
            <person name="Ladd B."/>
            <person name="Jarett J.K."/>
            <person name="Geller-Mcgrath D.E."/>
            <person name="Sieber C.M.K."/>
            <person name="Emerson J.B."/>
            <person name="Anantharaman K."/>
            <person name="Thomas B.C."/>
            <person name="Malmstrom R."/>
            <person name="Stieglmeier M."/>
            <person name="Klingl A."/>
            <person name="Woyke T."/>
            <person name="Ryan C.M."/>
            <person name="Banfield J.F."/>
        </authorList>
    </citation>
    <scope>NUCLEOTIDE SEQUENCE [LARGE SCALE GENOMIC DNA]</scope>
</reference>
<comment type="caution">
    <text evidence="1">The sequence shown here is derived from an EMBL/GenBank/DDBJ whole genome shotgun (WGS) entry which is preliminary data.</text>
</comment>
<protein>
    <recommendedName>
        <fullName evidence="3">DUF3800 domain-containing protein</fullName>
    </recommendedName>
</protein>
<organism evidence="1 2">
    <name type="scientific">Candidatus Harrisonbacteria bacterium CG10_big_fil_rev_8_21_14_0_10_49_15</name>
    <dbReference type="NCBI Taxonomy" id="1974587"/>
    <lineage>
        <taxon>Bacteria</taxon>
        <taxon>Candidatus Harrisoniibacteriota</taxon>
    </lineage>
</organism>
<name>A0A2H0UM52_9BACT</name>
<dbReference type="EMBL" id="PFBD01000002">
    <property type="protein sequence ID" value="PIR87470.1"/>
    <property type="molecule type" value="Genomic_DNA"/>
</dbReference>
<evidence type="ECO:0008006" key="3">
    <source>
        <dbReference type="Google" id="ProtNLM"/>
    </source>
</evidence>
<evidence type="ECO:0000313" key="1">
    <source>
        <dbReference type="EMBL" id="PIR87470.1"/>
    </source>
</evidence>
<dbReference type="Pfam" id="PF12686">
    <property type="entry name" value="DUF3800"/>
    <property type="match status" value="1"/>
</dbReference>
<proteinExistence type="predicted"/>
<dbReference type="AlphaFoldDB" id="A0A2H0UM52"/>
<dbReference type="Proteomes" id="UP000229526">
    <property type="component" value="Unassembled WGS sequence"/>
</dbReference>
<accession>A0A2H0UM52</accession>
<sequence length="218" mass="25447">MYIFLDESGQFTKHNHEEYFVVGSFTIGDQRRTDKAFRSWFCSKFPKKMRTQSEIKWSATGIDDPLRLKTIRRIAKLDVRIRYGFLLRKRIPDTYLRKGKIEGGLLYTNIIAEVLEMYLPVNEKEIHIFCDRRSLKGMKVAQFTQAIKAHLLPLCSPDTLIDVEMIDSTANANIQIADWIAGALAYYLEKKPSGEEYYRILKNNFLGEGKEFFNNRSK</sequence>
<dbReference type="InterPro" id="IPR024524">
    <property type="entry name" value="DUF3800"/>
</dbReference>
<evidence type="ECO:0000313" key="2">
    <source>
        <dbReference type="Proteomes" id="UP000229526"/>
    </source>
</evidence>
<gene>
    <name evidence="1" type="ORF">COU11_00430</name>
</gene>